<dbReference type="PANTHER" id="PTHR43302">
    <property type="entry name" value="TRANSPORTER ARSB-RELATED"/>
    <property type="match status" value="1"/>
</dbReference>
<reference evidence="7" key="1">
    <citation type="submission" date="2013-08" db="EMBL/GenBank/DDBJ databases">
        <authorList>
            <person name="Mendez C."/>
            <person name="Richter M."/>
            <person name="Ferrer M."/>
            <person name="Sanchez J."/>
        </authorList>
    </citation>
    <scope>NUCLEOTIDE SEQUENCE</scope>
</reference>
<dbReference type="NCBIfam" id="NF011980">
    <property type="entry name" value="PRK15445.1"/>
    <property type="match status" value="1"/>
</dbReference>
<name>T0Z9F8_9ZZZZ</name>
<evidence type="ECO:0000256" key="4">
    <source>
        <dbReference type="ARBA" id="ARBA00022989"/>
    </source>
</evidence>
<gene>
    <name evidence="7" type="ORF">B2A_15949</name>
</gene>
<sequence>MLAAALIFIATLVLVIWQPRGLGIGWSALGGAALALATGVIQWHDIPVVWHIIWDATFTFVGLIIISLVLDEAGFFHWAALHVARWGGGRGRLLFPLIVLLGAVIAAFFANDGAALILTPIVLAMLLALGFSPKSALAFVMATGFVADTTSLPLVISNLVNIVSAGYFRIPFDRYAAVMVPVDLVALATALLVLYAYFRRDIPARYELARVDIPRGAIRDTLVFRWAFPILILLLIAYFVTAAYNVPVSVVTGAAALAMLALAGRWWRRGQGAVIDLRKVLREAPWQIVLFSLGMYLVVYGLRNAGLTNYLAQVLEVLGRHGVFASALGTGFISAVLSAVMNNMPTVLVGALGIHQAQGLSASVREAMIYANVIGCDLGPKFTPIGSLATLLWLHVLARKGSTITWGYYFRVGIVLTTPVLLVTLLALAARLSLG</sequence>
<feature type="transmembrane region" description="Helical" evidence="6">
    <location>
        <begin position="284"/>
        <end position="302"/>
    </location>
</feature>
<evidence type="ECO:0000256" key="3">
    <source>
        <dbReference type="ARBA" id="ARBA00022692"/>
    </source>
</evidence>
<dbReference type="AlphaFoldDB" id="T0Z9F8"/>
<keyword evidence="3 6" id="KW-0812">Transmembrane</keyword>
<feature type="transmembrane region" description="Helical" evidence="6">
    <location>
        <begin position="176"/>
        <end position="198"/>
    </location>
</feature>
<evidence type="ECO:0000313" key="7">
    <source>
        <dbReference type="EMBL" id="EQD25789.1"/>
    </source>
</evidence>
<evidence type="ECO:0000256" key="6">
    <source>
        <dbReference type="SAM" id="Phobius"/>
    </source>
</evidence>
<accession>T0Z9F8</accession>
<protein>
    <submittedName>
        <fullName evidence="7">Arsenic efflux pump protein ArsB</fullName>
    </submittedName>
</protein>
<feature type="transmembrane region" description="Helical" evidence="6">
    <location>
        <begin position="246"/>
        <end position="263"/>
    </location>
</feature>
<dbReference type="Pfam" id="PF02040">
    <property type="entry name" value="ArsB"/>
    <property type="match status" value="1"/>
</dbReference>
<feature type="transmembrane region" description="Helical" evidence="6">
    <location>
        <begin position="51"/>
        <end position="70"/>
    </location>
</feature>
<dbReference type="CDD" id="cd01118">
    <property type="entry name" value="ArsB_permease"/>
    <property type="match status" value="1"/>
</dbReference>
<dbReference type="GO" id="GO:0042960">
    <property type="term" value="F:antimonite secondary active transmembrane transporter activity"/>
    <property type="evidence" value="ECO:0007669"/>
    <property type="project" value="TreeGrafter"/>
</dbReference>
<dbReference type="PRINTS" id="PR00758">
    <property type="entry name" value="ARSENICPUMP"/>
</dbReference>
<evidence type="ECO:0000256" key="2">
    <source>
        <dbReference type="ARBA" id="ARBA00022475"/>
    </source>
</evidence>
<feature type="transmembrane region" description="Helical" evidence="6">
    <location>
        <begin position="408"/>
        <end position="430"/>
    </location>
</feature>
<dbReference type="NCBIfam" id="TIGR00935">
    <property type="entry name" value="2a45"/>
    <property type="match status" value="1"/>
</dbReference>
<keyword evidence="4 6" id="KW-1133">Transmembrane helix</keyword>
<feature type="transmembrane region" description="Helical" evidence="6">
    <location>
        <begin position="91"/>
        <end position="110"/>
    </location>
</feature>
<evidence type="ECO:0000256" key="5">
    <source>
        <dbReference type="ARBA" id="ARBA00023136"/>
    </source>
</evidence>
<dbReference type="GO" id="GO:0005886">
    <property type="term" value="C:plasma membrane"/>
    <property type="evidence" value="ECO:0007669"/>
    <property type="project" value="UniProtKB-SubCell"/>
</dbReference>
<evidence type="ECO:0000256" key="1">
    <source>
        <dbReference type="ARBA" id="ARBA00004651"/>
    </source>
</evidence>
<dbReference type="GO" id="GO:0008490">
    <property type="term" value="F:arsenite secondary active transmembrane transporter activity"/>
    <property type="evidence" value="ECO:0007669"/>
    <property type="project" value="TreeGrafter"/>
</dbReference>
<dbReference type="PANTHER" id="PTHR43302:SF5">
    <property type="entry name" value="TRANSPORTER ARSB-RELATED"/>
    <property type="match status" value="1"/>
</dbReference>
<feature type="transmembrane region" description="Helical" evidence="6">
    <location>
        <begin position="116"/>
        <end position="140"/>
    </location>
</feature>
<dbReference type="InterPro" id="IPR000802">
    <property type="entry name" value="Arsenical_pump_ArsB"/>
</dbReference>
<comment type="caution">
    <text evidence="7">The sequence shown here is derived from an EMBL/GenBank/DDBJ whole genome shotgun (WGS) entry which is preliminary data.</text>
</comment>
<organism evidence="7">
    <name type="scientific">mine drainage metagenome</name>
    <dbReference type="NCBI Taxonomy" id="410659"/>
    <lineage>
        <taxon>unclassified sequences</taxon>
        <taxon>metagenomes</taxon>
        <taxon>ecological metagenomes</taxon>
    </lineage>
</organism>
<feature type="transmembrane region" description="Helical" evidence="6">
    <location>
        <begin position="322"/>
        <end position="340"/>
    </location>
</feature>
<feature type="transmembrane region" description="Helical" evidence="6">
    <location>
        <begin position="222"/>
        <end position="240"/>
    </location>
</feature>
<keyword evidence="2" id="KW-1003">Cell membrane</keyword>
<proteinExistence type="predicted"/>
<dbReference type="EMBL" id="AUZZ01011594">
    <property type="protein sequence ID" value="EQD25789.1"/>
    <property type="molecule type" value="Genomic_DNA"/>
</dbReference>
<keyword evidence="5 6" id="KW-0472">Membrane</keyword>
<reference evidence="7" key="2">
    <citation type="journal article" date="2014" name="ISME J.">
        <title>Microbial stratification in low pH oxic and suboxic macroscopic growths along an acid mine drainage.</title>
        <authorList>
            <person name="Mendez-Garcia C."/>
            <person name="Mesa V."/>
            <person name="Sprenger R.R."/>
            <person name="Richter M."/>
            <person name="Diez M.S."/>
            <person name="Solano J."/>
            <person name="Bargiela R."/>
            <person name="Golyshina O.V."/>
            <person name="Manteca A."/>
            <person name="Ramos J.L."/>
            <person name="Gallego J.R."/>
            <person name="Llorente I."/>
            <person name="Martins Dos Santos V.A."/>
            <person name="Jensen O.N."/>
            <person name="Pelaez A.I."/>
            <person name="Sanchez J."/>
            <person name="Ferrer M."/>
        </authorList>
    </citation>
    <scope>NUCLEOTIDE SEQUENCE</scope>
</reference>
<comment type="subcellular location">
    <subcellularLocation>
        <location evidence="1">Cell membrane</location>
        <topology evidence="1">Multi-pass membrane protein</topology>
    </subcellularLocation>
</comment>